<gene>
    <name evidence="2" type="ORF">PSHT_16416</name>
</gene>
<dbReference type="AlphaFoldDB" id="A0A2S4UA26"/>
<dbReference type="VEuPathDB" id="FungiDB:PSTT_02206"/>
<evidence type="ECO:0000313" key="2">
    <source>
        <dbReference type="EMBL" id="POV94130.1"/>
    </source>
</evidence>
<evidence type="ECO:0008006" key="4">
    <source>
        <dbReference type="Google" id="ProtNLM"/>
    </source>
</evidence>
<keyword evidence="1" id="KW-0812">Transmembrane</keyword>
<sequence>MPESSTNPPPADYGATAAPYLLPHPTSKPPTASRIEPKVWLANERTWLNWVGLASVRLVRSRTYQFINDVIAPLIISGSLFLAILVNFILRAIDNERHKNSDDIPKAPWIAAPASNRFPPPLKYSSGAALLTTFLGLQNLPPP</sequence>
<keyword evidence="3" id="KW-1185">Reference proteome</keyword>
<name>A0A2S4UA26_9BASI</name>
<dbReference type="OrthoDB" id="2243669at2759"/>
<dbReference type="EMBL" id="PKSM01000524">
    <property type="protein sequence ID" value="POV94130.1"/>
    <property type="molecule type" value="Genomic_DNA"/>
</dbReference>
<dbReference type="Proteomes" id="UP000238274">
    <property type="component" value="Unassembled WGS sequence"/>
</dbReference>
<feature type="transmembrane region" description="Helical" evidence="1">
    <location>
        <begin position="70"/>
        <end position="90"/>
    </location>
</feature>
<reference evidence="3" key="2">
    <citation type="journal article" date="2018" name="BMC Genomics">
        <title>Genomic insights into host adaptation between the wheat stripe rust pathogen (Puccinia striiformis f. sp. tritici) and the barley stripe rust pathogen (Puccinia striiformis f. sp. hordei).</title>
        <authorList>
            <person name="Xia C."/>
            <person name="Wang M."/>
            <person name="Yin C."/>
            <person name="Cornejo O.E."/>
            <person name="Hulbert S.H."/>
            <person name="Chen X."/>
        </authorList>
    </citation>
    <scope>NUCLEOTIDE SEQUENCE [LARGE SCALE GENOMIC DNA]</scope>
    <source>
        <strain evidence="3">93TX-2</strain>
    </source>
</reference>
<evidence type="ECO:0000256" key="1">
    <source>
        <dbReference type="SAM" id="Phobius"/>
    </source>
</evidence>
<protein>
    <recommendedName>
        <fullName evidence="4">DUF202 domain-containing protein</fullName>
    </recommendedName>
</protein>
<dbReference type="VEuPathDB" id="FungiDB:PSHT_16416"/>
<keyword evidence="1" id="KW-1133">Transmembrane helix</keyword>
<reference evidence="3" key="3">
    <citation type="journal article" date="2018" name="Mol. Plant Microbe Interact.">
        <title>Genome sequence resources for the wheat stripe rust pathogen (Puccinia striiformis f. sp. tritici) and the barley stripe rust pathogen (Puccinia striiformis f. sp. hordei).</title>
        <authorList>
            <person name="Xia C."/>
            <person name="Wang M."/>
            <person name="Yin C."/>
            <person name="Cornejo O.E."/>
            <person name="Hulbert S.H."/>
            <person name="Chen X."/>
        </authorList>
    </citation>
    <scope>NUCLEOTIDE SEQUENCE [LARGE SCALE GENOMIC DNA]</scope>
    <source>
        <strain evidence="3">93TX-2</strain>
    </source>
</reference>
<accession>A0A2S4UA26</accession>
<reference evidence="2 3" key="1">
    <citation type="submission" date="2017-12" db="EMBL/GenBank/DDBJ databases">
        <title>Gene loss provides genomic basis for host adaptation in cereal stripe rust fungi.</title>
        <authorList>
            <person name="Xia C."/>
        </authorList>
    </citation>
    <scope>NUCLEOTIDE SEQUENCE [LARGE SCALE GENOMIC DNA]</scope>
    <source>
        <strain evidence="2 3">93TX-2</strain>
    </source>
</reference>
<evidence type="ECO:0000313" key="3">
    <source>
        <dbReference type="Proteomes" id="UP000238274"/>
    </source>
</evidence>
<organism evidence="2 3">
    <name type="scientific">Puccinia striiformis</name>
    <dbReference type="NCBI Taxonomy" id="27350"/>
    <lineage>
        <taxon>Eukaryota</taxon>
        <taxon>Fungi</taxon>
        <taxon>Dikarya</taxon>
        <taxon>Basidiomycota</taxon>
        <taxon>Pucciniomycotina</taxon>
        <taxon>Pucciniomycetes</taxon>
        <taxon>Pucciniales</taxon>
        <taxon>Pucciniaceae</taxon>
        <taxon>Puccinia</taxon>
    </lineage>
</organism>
<proteinExistence type="predicted"/>
<comment type="caution">
    <text evidence="2">The sequence shown here is derived from an EMBL/GenBank/DDBJ whole genome shotgun (WGS) entry which is preliminary data.</text>
</comment>
<keyword evidence="1" id="KW-0472">Membrane</keyword>